<feature type="compositionally biased region" description="Low complexity" evidence="9">
    <location>
        <begin position="848"/>
        <end position="859"/>
    </location>
</feature>
<evidence type="ECO:0000256" key="9">
    <source>
        <dbReference type="SAM" id="MobiDB-lite"/>
    </source>
</evidence>
<feature type="compositionally biased region" description="Basic and acidic residues" evidence="9">
    <location>
        <begin position="543"/>
        <end position="561"/>
    </location>
</feature>
<feature type="region of interest" description="Disordered" evidence="9">
    <location>
        <begin position="328"/>
        <end position="372"/>
    </location>
</feature>
<dbReference type="PANTHER" id="PTHR11079:SF179">
    <property type="entry name" value="TRNA(ADENINE(34)) DEAMINASE, CHLOROPLASTIC"/>
    <property type="match status" value="1"/>
</dbReference>
<evidence type="ECO:0000256" key="7">
    <source>
        <dbReference type="ARBA" id="ARBA00022833"/>
    </source>
</evidence>
<feature type="region of interest" description="Disordered" evidence="9">
    <location>
        <begin position="913"/>
        <end position="1008"/>
    </location>
</feature>
<comment type="subunit">
    <text evidence="2">Homodimer.</text>
</comment>
<dbReference type="RefSeq" id="XP_027360062.1">
    <property type="nucleotide sequence ID" value="XM_027504261.1"/>
</dbReference>
<dbReference type="KEGG" id="aprc:113868571"/>
<dbReference type="GO" id="GO:0002100">
    <property type="term" value="P:tRNA wobble adenosine to inosine editing"/>
    <property type="evidence" value="ECO:0007669"/>
    <property type="project" value="InterPro"/>
</dbReference>
<dbReference type="InterPro" id="IPR002125">
    <property type="entry name" value="CMP_dCMP_dom"/>
</dbReference>
<feature type="compositionally biased region" description="Basic and acidic residues" evidence="9">
    <location>
        <begin position="983"/>
        <end position="995"/>
    </location>
</feature>
<dbReference type="GO" id="GO:0052717">
    <property type="term" value="F:tRNA-specific adenosine-34 deaminase activity"/>
    <property type="evidence" value="ECO:0007669"/>
    <property type="project" value="UniProtKB-EC"/>
</dbReference>
<evidence type="ECO:0000256" key="8">
    <source>
        <dbReference type="ARBA" id="ARBA00048045"/>
    </source>
</evidence>
<dbReference type="Proteomes" id="UP000694853">
    <property type="component" value="Unplaced"/>
</dbReference>
<evidence type="ECO:0000256" key="1">
    <source>
        <dbReference type="ARBA" id="ARBA00001947"/>
    </source>
</evidence>
<reference evidence="12" key="2">
    <citation type="submission" date="2025-08" db="UniProtKB">
        <authorList>
            <consortium name="RefSeq"/>
        </authorList>
    </citation>
    <scope>IDENTIFICATION</scope>
    <source>
        <tissue evidence="12">Young leaves</tissue>
    </source>
</reference>
<feature type="domain" description="CMP/dCMP-type deaminase" evidence="10">
    <location>
        <begin position="1127"/>
        <end position="1249"/>
    </location>
</feature>
<proteinExistence type="inferred from homology"/>
<feature type="compositionally biased region" description="Polar residues" evidence="9">
    <location>
        <begin position="999"/>
        <end position="1008"/>
    </location>
</feature>
<feature type="region of interest" description="Disordered" evidence="9">
    <location>
        <begin position="830"/>
        <end position="866"/>
    </location>
</feature>
<evidence type="ECO:0000259" key="10">
    <source>
        <dbReference type="PROSITE" id="PS51747"/>
    </source>
</evidence>
<dbReference type="EC" id="3.5.4.33" evidence="3"/>
<dbReference type="Gene3D" id="3.40.140.10">
    <property type="entry name" value="Cytidine Deaminase, domain 2"/>
    <property type="match status" value="1"/>
</dbReference>
<feature type="compositionally biased region" description="Polar residues" evidence="9">
    <location>
        <begin position="830"/>
        <end position="840"/>
    </location>
</feature>
<dbReference type="HAMAP" id="MF_00972">
    <property type="entry name" value="tRNA_aden_deaminase"/>
    <property type="match status" value="1"/>
</dbReference>
<feature type="compositionally biased region" description="Polar residues" evidence="9">
    <location>
        <begin position="562"/>
        <end position="575"/>
    </location>
</feature>
<comment type="cofactor">
    <cofactor evidence="1">
        <name>Zn(2+)</name>
        <dbReference type="ChEBI" id="CHEBI:29105"/>
    </cofactor>
</comment>
<gene>
    <name evidence="12" type="primary">LOC113868571</name>
</gene>
<dbReference type="FunFam" id="3.40.140.10:FF:000005">
    <property type="entry name" value="tRNA-specific adenosine deaminase"/>
    <property type="match status" value="1"/>
</dbReference>
<evidence type="ECO:0000256" key="4">
    <source>
        <dbReference type="ARBA" id="ARBA00022694"/>
    </source>
</evidence>
<dbReference type="SUPFAM" id="SSF53927">
    <property type="entry name" value="Cytidine deaminase-like"/>
    <property type="match status" value="1"/>
</dbReference>
<keyword evidence="11" id="KW-1185">Reference proteome</keyword>
<protein>
    <recommendedName>
        <fullName evidence="3">tRNA(adenine(34)) deaminase</fullName>
        <ecNumber evidence="3">3.5.4.33</ecNumber>
    </recommendedName>
</protein>
<dbReference type="CDD" id="cd01285">
    <property type="entry name" value="nucleoside_deaminase"/>
    <property type="match status" value="1"/>
</dbReference>
<feature type="compositionally biased region" description="Basic and acidic residues" evidence="9">
    <location>
        <begin position="179"/>
        <end position="216"/>
    </location>
</feature>
<evidence type="ECO:0000256" key="6">
    <source>
        <dbReference type="ARBA" id="ARBA00022801"/>
    </source>
</evidence>
<dbReference type="PANTHER" id="PTHR11079">
    <property type="entry name" value="CYTOSINE DEAMINASE FAMILY MEMBER"/>
    <property type="match status" value="1"/>
</dbReference>
<evidence type="ECO:0000313" key="12">
    <source>
        <dbReference type="RefSeq" id="XP_027360062.1"/>
    </source>
</evidence>
<feature type="compositionally biased region" description="Basic and acidic residues" evidence="9">
    <location>
        <begin position="223"/>
        <end position="232"/>
    </location>
</feature>
<dbReference type="InterPro" id="IPR028883">
    <property type="entry name" value="tRNA_aden_deaminase"/>
</dbReference>
<dbReference type="Pfam" id="PF00383">
    <property type="entry name" value="dCMP_cyt_deam_1"/>
    <property type="match status" value="1"/>
</dbReference>
<dbReference type="InterPro" id="IPR016193">
    <property type="entry name" value="Cytidine_deaminase-like"/>
</dbReference>
<feature type="compositionally biased region" description="Low complexity" evidence="9">
    <location>
        <begin position="913"/>
        <end position="931"/>
    </location>
</feature>
<dbReference type="OrthoDB" id="408702at2759"/>
<dbReference type="PROSITE" id="PS51747">
    <property type="entry name" value="CYT_DCMP_DEAMINASES_2"/>
    <property type="match status" value="1"/>
</dbReference>
<feature type="compositionally biased region" description="Basic and acidic residues" evidence="9">
    <location>
        <begin position="332"/>
        <end position="354"/>
    </location>
</feature>
<keyword evidence="6" id="KW-0378">Hydrolase</keyword>
<name>A0A8B8LWH7_ABRPR</name>
<organism evidence="11 12">
    <name type="scientific">Abrus precatorius</name>
    <name type="common">Indian licorice</name>
    <name type="synonym">Glycine abrus</name>
    <dbReference type="NCBI Taxonomy" id="3816"/>
    <lineage>
        <taxon>Eukaryota</taxon>
        <taxon>Viridiplantae</taxon>
        <taxon>Streptophyta</taxon>
        <taxon>Embryophyta</taxon>
        <taxon>Tracheophyta</taxon>
        <taxon>Spermatophyta</taxon>
        <taxon>Magnoliopsida</taxon>
        <taxon>eudicotyledons</taxon>
        <taxon>Gunneridae</taxon>
        <taxon>Pentapetalae</taxon>
        <taxon>rosids</taxon>
        <taxon>fabids</taxon>
        <taxon>Fabales</taxon>
        <taxon>Fabaceae</taxon>
        <taxon>Papilionoideae</taxon>
        <taxon>50 kb inversion clade</taxon>
        <taxon>NPAAA clade</taxon>
        <taxon>indigoferoid/millettioid clade</taxon>
        <taxon>Abreae</taxon>
        <taxon>Abrus</taxon>
    </lineage>
</organism>
<accession>A0A8B8LWH7</accession>
<feature type="region of interest" description="Disordered" evidence="9">
    <location>
        <begin position="543"/>
        <end position="576"/>
    </location>
</feature>
<dbReference type="GeneID" id="113868571"/>
<evidence type="ECO:0000256" key="2">
    <source>
        <dbReference type="ARBA" id="ARBA00011738"/>
    </source>
</evidence>
<evidence type="ECO:0000256" key="3">
    <source>
        <dbReference type="ARBA" id="ARBA00012740"/>
    </source>
</evidence>
<reference evidence="11" key="1">
    <citation type="journal article" date="2019" name="Toxins">
        <title>Detection of Abrin-Like and Prepropulchellin-Like Toxin Genes and Transcripts Using Whole Genome Sequencing and Full-Length Transcript Sequencing of Abrus precatorius.</title>
        <authorList>
            <person name="Hovde B.T."/>
            <person name="Daligault H.E."/>
            <person name="Hanschen E.R."/>
            <person name="Kunde Y.A."/>
            <person name="Johnson M.B."/>
            <person name="Starkenburg S.R."/>
            <person name="Johnson S.L."/>
        </authorList>
    </citation>
    <scope>NUCLEOTIDE SEQUENCE [LARGE SCALE GENOMIC DNA]</scope>
</reference>
<evidence type="ECO:0000256" key="5">
    <source>
        <dbReference type="ARBA" id="ARBA00022723"/>
    </source>
</evidence>
<dbReference type="GO" id="GO:0009507">
    <property type="term" value="C:chloroplast"/>
    <property type="evidence" value="ECO:0007669"/>
    <property type="project" value="TreeGrafter"/>
</dbReference>
<dbReference type="GO" id="GO:0046872">
    <property type="term" value="F:metal ion binding"/>
    <property type="evidence" value="ECO:0007669"/>
    <property type="project" value="UniProtKB-KW"/>
</dbReference>
<evidence type="ECO:0000313" key="11">
    <source>
        <dbReference type="Proteomes" id="UP000694853"/>
    </source>
</evidence>
<feature type="region of interest" description="Disordered" evidence="9">
    <location>
        <begin position="1289"/>
        <end position="1309"/>
    </location>
</feature>
<comment type="catalytic activity">
    <reaction evidence="8">
        <text>adenosine(34) in tRNA + H2O + H(+) = inosine(34) in tRNA + NH4(+)</text>
        <dbReference type="Rhea" id="RHEA:43168"/>
        <dbReference type="Rhea" id="RHEA-COMP:10373"/>
        <dbReference type="Rhea" id="RHEA-COMP:10374"/>
        <dbReference type="ChEBI" id="CHEBI:15377"/>
        <dbReference type="ChEBI" id="CHEBI:15378"/>
        <dbReference type="ChEBI" id="CHEBI:28938"/>
        <dbReference type="ChEBI" id="CHEBI:74411"/>
        <dbReference type="ChEBI" id="CHEBI:82852"/>
        <dbReference type="EC" id="3.5.4.33"/>
    </reaction>
</comment>
<feature type="region of interest" description="Disordered" evidence="9">
    <location>
        <begin position="179"/>
        <end position="245"/>
    </location>
</feature>
<keyword evidence="7" id="KW-0862">Zinc</keyword>
<sequence length="1328" mass="147980">MYNAYVSSTIYAVRCKESFSLSFGDSSNFWHERFDRTPSYCSSCCGCCDCCSLSTYRVPIKPCLLSGLRQSTLLQLPASRRLILGGGDRYFSRLPAYGLLRGYELSCLAIDETVCNNSRMKLKGKCIHAASRKGREISHSVASDDAEAVLSFLSEEADKDAICSKCKCVSSPKRIEAEKKRKNVSRERHLSLTEKVETDKKGNLKQHESSTIDLRGEHKKPNKEKEAFTKGENHRKRRDVSSCSSYYSLSSGDFGSEQEIQDDIGLEEWSLGYKKDEANHMEGQMKEEFNKQVDASKNLQDVSNKERIAFGADIDWNQRKKSEKMLAGGTIKETESSREHQDMHSRGFRTHESGYQKASISQKRVSSEEDKSSFVDNLDKKTNKAYILKVNRRKHQSTDVQESGCDEVETTLLSRKEFRGGKGNLEISETLLKETDDEHKKFVGSTSTTGKETLKLNKAFSGREGNLAISETLLRETNDRHKKFDDSTTSGRDVIGRSSQRYTENLKTEDTERTSNARMKDIGVKKVSVLSSVLGLEEQQHQKGEIVRQANDKEGRKKSQEFSELSQAHETNVDTSIRKSRTRIKDWEEKLNISSDARGASLQIDKRTNQSFQHRKGYELASNFSESYVSDGKQVSSSQQTSEKVRFIPKSKSTPVVKTRESSCQTDERIANFELAGVDQRPRNLSISGETVSREESDSQGSLNLVSEAGKHVTLVVGDERSSATMFIPSSSHQMGKSSVHADHSAGIASPEIFLETSENGSSALSDNSGRSSTLHRDALGSADRLEKSSRLFVNEFVERVRHEVTTSKAQEMEVTGTKLALEVGGNQIHSSVPQDTQNGSQSKVHDSSSSSGFPASKGPSDEMWDVTQPSIEQGLVAEEPEISKETGKPIVNRTGRSLWSMIADIVRLRWGSRAGSSSSAGRSGERNSSSKSDSETWFSGQEHEETGKGNVIKETSVLAQATASDKSKPGKRNTLSEGEMSDSTKLKDKGKHLEVGLSSPNALESGSMSVGISYASGEENANWTEDKKDLEVTTSGTQNMELPISLPARVPPFVGEIVNISGTDMPGAEPVVQIKSPVVSVQSELFGSERKDGELKQRKFQRNRQVLRDRFDDWEEAYKLELEQRRMDEMFMKEALLEAKKAADTWEVPVGAVLVQHGKIIARGCNLVEELRDSTAHAEMICIREASNLLRTWRLSDTTLYVTLEPCPMCAGAILQARIDTLVWGAPNKLLGADGSWIRLFPDGGENVSDSSNIPPVPVHPFHPKMKIRRGVLATECAEAMQQFFQLRRRKKKEEPPKDPSRLPVTHHHPSKFLNKIHHIFHIMFCL</sequence>
<keyword evidence="5" id="KW-0479">Metal-binding</keyword>
<keyword evidence="4" id="KW-0819">tRNA processing</keyword>